<protein>
    <submittedName>
        <fullName evidence="2">Uncharacterized protein</fullName>
    </submittedName>
</protein>
<dbReference type="EMBL" id="CP090978">
    <property type="protein sequence ID" value="UJF31301.1"/>
    <property type="molecule type" value="Genomic_DNA"/>
</dbReference>
<keyword evidence="3" id="KW-1185">Reference proteome</keyword>
<organism evidence="2 3">
    <name type="scientific">Paenibacillus hexagrammi</name>
    <dbReference type="NCBI Taxonomy" id="2908839"/>
    <lineage>
        <taxon>Bacteria</taxon>
        <taxon>Bacillati</taxon>
        <taxon>Bacillota</taxon>
        <taxon>Bacilli</taxon>
        <taxon>Bacillales</taxon>
        <taxon>Paenibacillaceae</taxon>
        <taxon>Paenibacillus</taxon>
    </lineage>
</organism>
<sequence>MRTESQIKRKRNELVSQRQALESRTEQAGSSAETDSLKLQAERLSDMIDMLEWVLNEPSGSYH</sequence>
<reference evidence="2 3" key="1">
    <citation type="journal article" date="2024" name="Int. J. Syst. Evol. Microbiol.">
        <title>Paenibacillus hexagrammi sp. nov., a novel bacterium isolated from the gut content of Hexagrammos agrammus.</title>
        <authorList>
            <person name="Jung H.K."/>
            <person name="Kim D.G."/>
            <person name="Zin H."/>
            <person name="Park J."/>
            <person name="Jung H."/>
            <person name="Kim Y.O."/>
            <person name="Kong H.J."/>
            <person name="Kim J.W."/>
            <person name="Kim Y.S."/>
        </authorList>
    </citation>
    <scope>NUCLEOTIDE SEQUENCE [LARGE SCALE GENOMIC DNA]</scope>
    <source>
        <strain evidence="2 3">YPD9-1</strain>
    </source>
</reference>
<dbReference type="RefSeq" id="WP_235117648.1">
    <property type="nucleotide sequence ID" value="NZ_CP090978.1"/>
</dbReference>
<gene>
    <name evidence="2" type="ORF">L0M14_15675</name>
</gene>
<proteinExistence type="predicted"/>
<evidence type="ECO:0000313" key="2">
    <source>
        <dbReference type="EMBL" id="UJF31301.1"/>
    </source>
</evidence>
<accession>A0ABY3SBL1</accession>
<name>A0ABY3SBL1_9BACL</name>
<dbReference type="Proteomes" id="UP001649230">
    <property type="component" value="Chromosome"/>
</dbReference>
<evidence type="ECO:0000256" key="1">
    <source>
        <dbReference type="SAM" id="MobiDB-lite"/>
    </source>
</evidence>
<feature type="compositionally biased region" description="Polar residues" evidence="1">
    <location>
        <begin position="14"/>
        <end position="34"/>
    </location>
</feature>
<feature type="region of interest" description="Disordered" evidence="1">
    <location>
        <begin position="1"/>
        <end position="37"/>
    </location>
</feature>
<evidence type="ECO:0000313" key="3">
    <source>
        <dbReference type="Proteomes" id="UP001649230"/>
    </source>
</evidence>